<dbReference type="InterPro" id="IPR000515">
    <property type="entry name" value="MetI-like"/>
</dbReference>
<name>A0A1V5SRI9_9BACT</name>
<evidence type="ECO:0000256" key="2">
    <source>
        <dbReference type="ARBA" id="ARBA00004651"/>
    </source>
</evidence>
<dbReference type="PANTHER" id="PTHR32243:SF50">
    <property type="entry name" value="MALTOSE_MALTODEXTRIN TRANSPORT SYSTEM PERMEASE PROTEIN MALG"/>
    <property type="match status" value="1"/>
</dbReference>
<dbReference type="Proteomes" id="UP000485569">
    <property type="component" value="Unassembled WGS sequence"/>
</dbReference>
<feature type="transmembrane region" description="Helical" evidence="11">
    <location>
        <begin position="248"/>
        <end position="269"/>
    </location>
</feature>
<dbReference type="CDD" id="cd06261">
    <property type="entry name" value="TM_PBP2"/>
    <property type="match status" value="1"/>
</dbReference>
<keyword evidence="8 11" id="KW-1133">Transmembrane helix</keyword>
<evidence type="ECO:0000256" key="3">
    <source>
        <dbReference type="ARBA" id="ARBA00009047"/>
    </source>
</evidence>
<comment type="function">
    <text evidence="1">Part of the ABC transporter complex MalEFGK involved in maltose/maltodextrin import. Probably responsible for the translocation of the substrate across the membrane.</text>
</comment>
<dbReference type="Pfam" id="PF00528">
    <property type="entry name" value="BPD_transp_1"/>
    <property type="match status" value="1"/>
</dbReference>
<feature type="transmembrane region" description="Helical" evidence="11">
    <location>
        <begin position="190"/>
        <end position="215"/>
    </location>
</feature>
<dbReference type="AlphaFoldDB" id="A0A1V5SRI9"/>
<dbReference type="GO" id="GO:0005886">
    <property type="term" value="C:plasma membrane"/>
    <property type="evidence" value="ECO:0007669"/>
    <property type="project" value="UniProtKB-SubCell"/>
</dbReference>
<organism evidence="13">
    <name type="scientific">Candidatus Atribacter allofermentans</name>
    <dbReference type="NCBI Taxonomy" id="1852833"/>
    <lineage>
        <taxon>Bacteria</taxon>
        <taxon>Pseudomonadati</taxon>
        <taxon>Atribacterota</taxon>
        <taxon>Atribacteria</taxon>
        <taxon>Atribacterales</taxon>
        <taxon>Atribacteraceae</taxon>
        <taxon>Atribacter</taxon>
    </lineage>
</organism>
<sequence>MTFKKHKIVRKTIVYILLILLCSFVLIPFFWMISSSFKPRAEIFTYPPVWIPRQPTFDAFLNLIREKPYGGVGFVNFLKNTMVVSLFTAVITVILASFASYSLSRFHFRGNSSLKYMIIFSQLLPGSLILIPLYLLMRDLKLIDNLMGLVFAYTSLTLPYCTYLLKGYFDSIPIGIDEAAKVDGCSPVGALFRVVFPLAAPGLVVTFTQALILSWNEFMFALTFLNSYENWTVPLAIGSSRGQYLIDWGYLFAGSVLITIPIVIVFLLLQKYIVQGLVSGAVKG</sequence>
<comment type="similarity">
    <text evidence="3">Belongs to the binding-protein-dependent transport system permease family. MalFG subfamily.</text>
</comment>
<dbReference type="Gene3D" id="1.10.3720.10">
    <property type="entry name" value="MetI-like"/>
    <property type="match status" value="1"/>
</dbReference>
<evidence type="ECO:0000259" key="12">
    <source>
        <dbReference type="PROSITE" id="PS50928"/>
    </source>
</evidence>
<gene>
    <name evidence="13" type="primary">ycjP_6</name>
    <name evidence="13" type="ORF">BWY41_01347</name>
</gene>
<evidence type="ECO:0000256" key="5">
    <source>
        <dbReference type="ARBA" id="ARBA00022475"/>
    </source>
</evidence>
<dbReference type="EMBL" id="MWBQ01000096">
    <property type="protein sequence ID" value="OQA57150.1"/>
    <property type="molecule type" value="Genomic_DNA"/>
</dbReference>
<evidence type="ECO:0000256" key="10">
    <source>
        <dbReference type="ARBA" id="ARBA00041109"/>
    </source>
</evidence>
<reference evidence="13" key="1">
    <citation type="submission" date="2017-02" db="EMBL/GenBank/DDBJ databases">
        <title>Delving into the versatile metabolic prowess of the omnipresent phylum Bacteroidetes.</title>
        <authorList>
            <person name="Nobu M.K."/>
            <person name="Mei R."/>
            <person name="Narihiro T."/>
            <person name="Kuroda K."/>
            <person name="Liu W.-T."/>
        </authorList>
    </citation>
    <scope>NUCLEOTIDE SEQUENCE</scope>
    <source>
        <strain evidence="13">ADurb.Bin276</strain>
    </source>
</reference>
<comment type="subcellular location">
    <subcellularLocation>
        <location evidence="2 11">Cell membrane</location>
        <topology evidence="2 11">Multi-pass membrane protein</topology>
    </subcellularLocation>
</comment>
<keyword evidence="7 11" id="KW-0812">Transmembrane</keyword>
<dbReference type="SUPFAM" id="SSF161098">
    <property type="entry name" value="MetI-like"/>
    <property type="match status" value="1"/>
</dbReference>
<dbReference type="PROSITE" id="PS50928">
    <property type="entry name" value="ABC_TM1"/>
    <property type="match status" value="1"/>
</dbReference>
<protein>
    <recommendedName>
        <fullName evidence="10">Maltose/maltodextrin transport system permease protein MalG</fullName>
    </recommendedName>
</protein>
<feature type="transmembrane region" description="Helical" evidence="11">
    <location>
        <begin position="149"/>
        <end position="169"/>
    </location>
</feature>
<dbReference type="InterPro" id="IPR050901">
    <property type="entry name" value="BP-dep_ABC_trans_perm"/>
</dbReference>
<accession>A0A1V5SRI9</accession>
<evidence type="ECO:0000313" key="13">
    <source>
        <dbReference type="EMBL" id="OQA57150.1"/>
    </source>
</evidence>
<comment type="caution">
    <text evidence="13">The sequence shown here is derived from an EMBL/GenBank/DDBJ whole genome shotgun (WGS) entry which is preliminary data.</text>
</comment>
<dbReference type="PANTHER" id="PTHR32243">
    <property type="entry name" value="MALTOSE TRANSPORT SYSTEM PERMEASE-RELATED"/>
    <property type="match status" value="1"/>
</dbReference>
<dbReference type="GO" id="GO:0055085">
    <property type="term" value="P:transmembrane transport"/>
    <property type="evidence" value="ECO:0007669"/>
    <property type="project" value="InterPro"/>
</dbReference>
<keyword evidence="6" id="KW-0762">Sugar transport</keyword>
<keyword evidence="4 11" id="KW-0813">Transport</keyword>
<feature type="transmembrane region" description="Helical" evidence="11">
    <location>
        <begin position="12"/>
        <end position="33"/>
    </location>
</feature>
<dbReference type="InterPro" id="IPR035906">
    <property type="entry name" value="MetI-like_sf"/>
</dbReference>
<feature type="transmembrane region" description="Helical" evidence="11">
    <location>
        <begin position="82"/>
        <end position="104"/>
    </location>
</feature>
<evidence type="ECO:0000256" key="4">
    <source>
        <dbReference type="ARBA" id="ARBA00022448"/>
    </source>
</evidence>
<evidence type="ECO:0000256" key="1">
    <source>
        <dbReference type="ARBA" id="ARBA00002264"/>
    </source>
</evidence>
<keyword evidence="9 11" id="KW-0472">Membrane</keyword>
<feature type="domain" description="ABC transmembrane type-1" evidence="12">
    <location>
        <begin position="78"/>
        <end position="269"/>
    </location>
</feature>
<evidence type="ECO:0000256" key="7">
    <source>
        <dbReference type="ARBA" id="ARBA00022692"/>
    </source>
</evidence>
<proteinExistence type="inferred from homology"/>
<evidence type="ECO:0000256" key="9">
    <source>
        <dbReference type="ARBA" id="ARBA00023136"/>
    </source>
</evidence>
<evidence type="ECO:0000256" key="6">
    <source>
        <dbReference type="ARBA" id="ARBA00022597"/>
    </source>
</evidence>
<evidence type="ECO:0000256" key="8">
    <source>
        <dbReference type="ARBA" id="ARBA00022989"/>
    </source>
</evidence>
<feature type="transmembrane region" description="Helical" evidence="11">
    <location>
        <begin position="116"/>
        <end position="137"/>
    </location>
</feature>
<evidence type="ECO:0000256" key="11">
    <source>
        <dbReference type="RuleBase" id="RU363032"/>
    </source>
</evidence>
<keyword evidence="5" id="KW-1003">Cell membrane</keyword>